<dbReference type="PANTHER" id="PTHR21415">
    <property type="entry name" value="U7 SNRNA-ASSOCIATED SM-LIKE PROTEIN LSM11"/>
    <property type="match status" value="1"/>
</dbReference>
<dbReference type="AlphaFoldDB" id="A0A2V3IX43"/>
<dbReference type="GO" id="GO:0006398">
    <property type="term" value="P:mRNA 3'-end processing by stem-loop binding and cleavage"/>
    <property type="evidence" value="ECO:0007669"/>
    <property type="project" value="TreeGrafter"/>
</dbReference>
<feature type="domain" description="Sm" evidence="2">
    <location>
        <begin position="111"/>
        <end position="172"/>
    </location>
</feature>
<feature type="region of interest" description="Disordered" evidence="1">
    <location>
        <begin position="62"/>
        <end position="85"/>
    </location>
</feature>
<dbReference type="InterPro" id="IPR010920">
    <property type="entry name" value="LSM_dom_sf"/>
</dbReference>
<dbReference type="InterPro" id="IPR001163">
    <property type="entry name" value="Sm_dom_euk/arc"/>
</dbReference>
<keyword evidence="4" id="KW-1185">Reference proteome</keyword>
<gene>
    <name evidence="3" type="ORF">BWQ96_03544</name>
</gene>
<sequence length="183" mass="20538">MSDRLNPFSEQFDPQQALHHPLSAVCNALPTAQDRRIFNRAKPLNNVAACAHLQHAPYRLLTPRPVTAAPKQPTPRKRSRSSAGKGVLDAIHSKAGEGPLQLLKRAADHALNVRVCIRERHRIRGFVEGVVDAFDKHFNLVLSNAVVKDHDCKPRSVNQLFIRGENVVHVSTLNNHFTYTREQ</sequence>
<dbReference type="EMBL" id="NBIV01000034">
    <property type="protein sequence ID" value="PXF46718.1"/>
    <property type="molecule type" value="Genomic_DNA"/>
</dbReference>
<protein>
    <submittedName>
        <fullName evidence="3">Small nuclear ribonucleoprotein Sm D-like protein</fullName>
    </submittedName>
</protein>
<dbReference type="Pfam" id="PF01423">
    <property type="entry name" value="LSM"/>
    <property type="match status" value="1"/>
</dbReference>
<proteinExistence type="predicted"/>
<dbReference type="GO" id="GO:0071209">
    <property type="term" value="F:U7 snRNA binding"/>
    <property type="evidence" value="ECO:0007669"/>
    <property type="project" value="InterPro"/>
</dbReference>
<name>A0A2V3IX43_9FLOR</name>
<accession>A0A2V3IX43</accession>
<evidence type="ECO:0000313" key="4">
    <source>
        <dbReference type="Proteomes" id="UP000247409"/>
    </source>
</evidence>
<dbReference type="InterPro" id="IPR039267">
    <property type="entry name" value="Lsm11"/>
</dbReference>
<dbReference type="OrthoDB" id="437526at2759"/>
<keyword evidence="3" id="KW-0687">Ribonucleoprotein</keyword>
<dbReference type="SUPFAM" id="SSF50182">
    <property type="entry name" value="Sm-like ribonucleoproteins"/>
    <property type="match status" value="1"/>
</dbReference>
<dbReference type="SMART" id="SM00651">
    <property type="entry name" value="Sm"/>
    <property type="match status" value="1"/>
</dbReference>
<evidence type="ECO:0000259" key="2">
    <source>
        <dbReference type="SMART" id="SM00651"/>
    </source>
</evidence>
<dbReference type="Proteomes" id="UP000247409">
    <property type="component" value="Unassembled WGS sequence"/>
</dbReference>
<reference evidence="3 4" key="1">
    <citation type="journal article" date="2018" name="Mol. Biol. Evol.">
        <title>Analysis of the draft genome of the red seaweed Gracilariopsis chorda provides insights into genome size evolution in Rhodophyta.</title>
        <authorList>
            <person name="Lee J."/>
            <person name="Yang E.C."/>
            <person name="Graf L."/>
            <person name="Yang J.H."/>
            <person name="Qiu H."/>
            <person name="Zel Zion U."/>
            <person name="Chan C.X."/>
            <person name="Stephens T.G."/>
            <person name="Weber A.P.M."/>
            <person name="Boo G.H."/>
            <person name="Boo S.M."/>
            <person name="Kim K.M."/>
            <person name="Shin Y."/>
            <person name="Jung M."/>
            <person name="Lee S.J."/>
            <person name="Yim H.S."/>
            <person name="Lee J.H."/>
            <person name="Bhattacharya D."/>
            <person name="Yoon H.S."/>
        </authorList>
    </citation>
    <scope>NUCLEOTIDE SEQUENCE [LARGE SCALE GENOMIC DNA]</scope>
    <source>
        <strain evidence="3 4">SKKU-2015</strain>
        <tissue evidence="3">Whole body</tissue>
    </source>
</reference>
<dbReference type="PANTHER" id="PTHR21415:SF1">
    <property type="entry name" value="U7 SNRNA-ASSOCIATED SM-LIKE PROTEIN LSM11"/>
    <property type="match status" value="1"/>
</dbReference>
<evidence type="ECO:0000256" key="1">
    <source>
        <dbReference type="SAM" id="MobiDB-lite"/>
    </source>
</evidence>
<organism evidence="3 4">
    <name type="scientific">Gracilariopsis chorda</name>
    <dbReference type="NCBI Taxonomy" id="448386"/>
    <lineage>
        <taxon>Eukaryota</taxon>
        <taxon>Rhodophyta</taxon>
        <taxon>Florideophyceae</taxon>
        <taxon>Rhodymeniophycidae</taxon>
        <taxon>Gracilariales</taxon>
        <taxon>Gracilariaceae</taxon>
        <taxon>Gracilariopsis</taxon>
    </lineage>
</organism>
<dbReference type="Gene3D" id="2.30.30.100">
    <property type="match status" value="1"/>
</dbReference>
<dbReference type="GO" id="GO:0005683">
    <property type="term" value="C:U7 snRNP"/>
    <property type="evidence" value="ECO:0007669"/>
    <property type="project" value="TreeGrafter"/>
</dbReference>
<comment type="caution">
    <text evidence="3">The sequence shown here is derived from an EMBL/GenBank/DDBJ whole genome shotgun (WGS) entry which is preliminary data.</text>
</comment>
<evidence type="ECO:0000313" key="3">
    <source>
        <dbReference type="EMBL" id="PXF46718.1"/>
    </source>
</evidence>
<dbReference type="STRING" id="448386.A0A2V3IX43"/>